<comment type="caution">
    <text evidence="1">The sequence shown here is derived from an EMBL/GenBank/DDBJ whole genome shotgun (WGS) entry which is preliminary data.</text>
</comment>
<evidence type="ECO:0000313" key="2">
    <source>
        <dbReference type="Proteomes" id="UP000310158"/>
    </source>
</evidence>
<dbReference type="CDD" id="cd18809">
    <property type="entry name" value="SF1_C_RecD"/>
    <property type="match status" value="1"/>
</dbReference>
<name>A0A4S4L125_9AGAM</name>
<dbReference type="Proteomes" id="UP000310158">
    <property type="component" value="Unassembled WGS sequence"/>
</dbReference>
<accession>A0A4S4L125</accession>
<dbReference type="AlphaFoldDB" id="A0A4S4L125"/>
<keyword evidence="2" id="KW-1185">Reference proteome</keyword>
<dbReference type="InterPro" id="IPR027417">
    <property type="entry name" value="P-loop_NTPase"/>
</dbReference>
<proteinExistence type="predicted"/>
<sequence>IMVTTNLTTDLDLTNGARGEIMGVVLHPDESAISSGPVINLQRMPLFILVKMQRTRTQKLISLDERVVPIEPSMQSIRISMTGPDGKPMTKAIQRRQFSTTAAYAFTDYRAQGQTLPHVIVDIASPPSGKLTLFNLYVALSRSHGRDTIRLLRDFDEDIFMVSHESPVIEEDDRLTRKDEKTNTWYTSMNLSCVVLQPDDTIKETEIVTSFV</sequence>
<evidence type="ECO:0000313" key="1">
    <source>
        <dbReference type="EMBL" id="THH04757.1"/>
    </source>
</evidence>
<organism evidence="1 2">
    <name type="scientific">Bondarzewia mesenterica</name>
    <dbReference type="NCBI Taxonomy" id="1095465"/>
    <lineage>
        <taxon>Eukaryota</taxon>
        <taxon>Fungi</taxon>
        <taxon>Dikarya</taxon>
        <taxon>Basidiomycota</taxon>
        <taxon>Agaricomycotina</taxon>
        <taxon>Agaricomycetes</taxon>
        <taxon>Russulales</taxon>
        <taxon>Bondarzewiaceae</taxon>
        <taxon>Bondarzewia</taxon>
    </lineage>
</organism>
<dbReference type="SUPFAM" id="SSF52540">
    <property type="entry name" value="P-loop containing nucleoside triphosphate hydrolases"/>
    <property type="match status" value="1"/>
</dbReference>
<reference evidence="1 2" key="1">
    <citation type="submission" date="2019-02" db="EMBL/GenBank/DDBJ databases">
        <title>Genome sequencing of the rare red list fungi Bondarzewia mesenterica.</title>
        <authorList>
            <person name="Buettner E."/>
            <person name="Kellner H."/>
        </authorList>
    </citation>
    <scope>NUCLEOTIDE SEQUENCE [LARGE SCALE GENOMIC DNA]</scope>
    <source>
        <strain evidence="1 2">DSM 108281</strain>
    </source>
</reference>
<protein>
    <submittedName>
        <fullName evidence="1">Uncharacterized protein</fullName>
    </submittedName>
</protein>
<dbReference type="EMBL" id="SGPL01001106">
    <property type="protein sequence ID" value="THH04757.1"/>
    <property type="molecule type" value="Genomic_DNA"/>
</dbReference>
<gene>
    <name evidence="1" type="ORF">EW146_g10090</name>
</gene>
<feature type="non-terminal residue" evidence="1">
    <location>
        <position position="1"/>
    </location>
</feature>
<dbReference type="OrthoDB" id="2986975at2759"/>